<keyword evidence="1" id="KW-1133">Transmembrane helix</keyword>
<organism evidence="2 3">
    <name type="scientific">Bradyrhizobium ottawaense</name>
    <dbReference type="NCBI Taxonomy" id="931866"/>
    <lineage>
        <taxon>Bacteria</taxon>
        <taxon>Pseudomonadati</taxon>
        <taxon>Pseudomonadota</taxon>
        <taxon>Alphaproteobacteria</taxon>
        <taxon>Hyphomicrobiales</taxon>
        <taxon>Nitrobacteraceae</taxon>
        <taxon>Bradyrhizobium</taxon>
    </lineage>
</organism>
<proteinExistence type="predicted"/>
<sequence>MLHKYRRRPPTTTDRNRLLGEAKMIDRRVLWFCLGLGLCVGLGVWFILPGGLAGKSDDVRTSDNPLVDNVKSTWRAQDGETAEQIFTKVSKVAHFIPRGWEVGQKTHSGERVIFSWAKHRADKANEEYTVTWEVAPDGTVKIVAPYAKPMELGWQAFALSLIADEVTNGESGVNRHFLHNPANFNFVTTAQGKLGDLLRRGRCSIDEPVGVHYSPMIDEQQTVKGGLWRVGLSVDCNVPGPSYFTRDGVIIFEKREGQDWEPQSFFAKVIATYAPGSWFELADPKDQEAFEAGRKVLSK</sequence>
<name>A0ABV4FIJ2_9BRAD</name>
<evidence type="ECO:0008006" key="4">
    <source>
        <dbReference type="Google" id="ProtNLM"/>
    </source>
</evidence>
<dbReference type="Proteomes" id="UP001565369">
    <property type="component" value="Unassembled WGS sequence"/>
</dbReference>
<evidence type="ECO:0000256" key="1">
    <source>
        <dbReference type="SAM" id="Phobius"/>
    </source>
</evidence>
<evidence type="ECO:0000313" key="2">
    <source>
        <dbReference type="EMBL" id="MEY9451207.1"/>
    </source>
</evidence>
<protein>
    <recommendedName>
        <fullName evidence="4">Nodulate formation efficiency C protein</fullName>
    </recommendedName>
</protein>
<keyword evidence="1" id="KW-0472">Membrane</keyword>
<keyword evidence="1" id="KW-0812">Transmembrane</keyword>
<feature type="transmembrane region" description="Helical" evidence="1">
    <location>
        <begin position="29"/>
        <end position="48"/>
    </location>
</feature>
<gene>
    <name evidence="2" type="ORF">ABIG07_000155</name>
</gene>
<dbReference type="EMBL" id="JBGBZJ010000001">
    <property type="protein sequence ID" value="MEY9451207.1"/>
    <property type="molecule type" value="Genomic_DNA"/>
</dbReference>
<keyword evidence="3" id="KW-1185">Reference proteome</keyword>
<reference evidence="2 3" key="1">
    <citation type="submission" date="2024-07" db="EMBL/GenBank/DDBJ databases">
        <title>Genomic Encyclopedia of Type Strains, Phase V (KMG-V): Genome sequencing to study the core and pangenomes of soil and plant-associated prokaryotes.</title>
        <authorList>
            <person name="Whitman W."/>
        </authorList>
    </citation>
    <scope>NUCLEOTIDE SEQUENCE [LARGE SCALE GENOMIC DNA]</scope>
    <source>
        <strain evidence="2 3">USDA 152</strain>
    </source>
</reference>
<evidence type="ECO:0000313" key="3">
    <source>
        <dbReference type="Proteomes" id="UP001565369"/>
    </source>
</evidence>
<comment type="caution">
    <text evidence="2">The sequence shown here is derived from an EMBL/GenBank/DDBJ whole genome shotgun (WGS) entry which is preliminary data.</text>
</comment>
<accession>A0ABV4FIJ2</accession>